<evidence type="ECO:0000259" key="16">
    <source>
        <dbReference type="SMART" id="SM00734"/>
    </source>
</evidence>
<keyword evidence="6" id="KW-0479">Metal-binding</keyword>
<evidence type="ECO:0000256" key="6">
    <source>
        <dbReference type="ARBA" id="ARBA00022723"/>
    </source>
</evidence>
<reference evidence="17" key="1">
    <citation type="journal article" date="2021" name="Nat. Commun.">
        <title>Genetic determinants of endophytism in the Arabidopsis root mycobiome.</title>
        <authorList>
            <person name="Mesny F."/>
            <person name="Miyauchi S."/>
            <person name="Thiergart T."/>
            <person name="Pickel B."/>
            <person name="Atanasova L."/>
            <person name="Karlsson M."/>
            <person name="Huettel B."/>
            <person name="Barry K.W."/>
            <person name="Haridas S."/>
            <person name="Chen C."/>
            <person name="Bauer D."/>
            <person name="Andreopoulos W."/>
            <person name="Pangilinan J."/>
            <person name="LaButti K."/>
            <person name="Riley R."/>
            <person name="Lipzen A."/>
            <person name="Clum A."/>
            <person name="Drula E."/>
            <person name="Henrissat B."/>
            <person name="Kohler A."/>
            <person name="Grigoriev I.V."/>
            <person name="Martin F.M."/>
            <person name="Hacquard S."/>
        </authorList>
    </citation>
    <scope>NUCLEOTIDE SEQUENCE</scope>
    <source>
        <strain evidence="17">MPI-CAGE-CH-0243</strain>
    </source>
</reference>
<keyword evidence="7" id="KW-0227">DNA damage</keyword>
<evidence type="ECO:0000256" key="10">
    <source>
        <dbReference type="ARBA" id="ARBA00022833"/>
    </source>
</evidence>
<dbReference type="GO" id="GO:0005634">
    <property type="term" value="C:nucleus"/>
    <property type="evidence" value="ECO:0007669"/>
    <property type="project" value="UniProtKB-SubCell"/>
</dbReference>
<keyword evidence="13" id="KW-0539">Nucleus</keyword>
<comment type="subcellular location">
    <subcellularLocation>
        <location evidence="2">Chromosome</location>
    </subcellularLocation>
    <subcellularLocation>
        <location evidence="1">Nucleus</location>
    </subcellularLocation>
</comment>
<evidence type="ECO:0000259" key="15">
    <source>
        <dbReference type="SMART" id="SM00731"/>
    </source>
</evidence>
<evidence type="ECO:0000256" key="3">
    <source>
        <dbReference type="ARBA" id="ARBA00010724"/>
    </source>
</evidence>
<dbReference type="GO" id="GO:0031593">
    <property type="term" value="F:polyubiquitin modification-dependent protein binding"/>
    <property type="evidence" value="ECO:0007669"/>
    <property type="project" value="TreeGrafter"/>
</dbReference>
<evidence type="ECO:0000256" key="13">
    <source>
        <dbReference type="ARBA" id="ARBA00023242"/>
    </source>
</evidence>
<evidence type="ECO:0000256" key="9">
    <source>
        <dbReference type="ARBA" id="ARBA00022801"/>
    </source>
</evidence>
<gene>
    <name evidence="17" type="ORF">B0J11DRAFT_523723</name>
</gene>
<keyword evidence="18" id="KW-1185">Reference proteome</keyword>
<evidence type="ECO:0000256" key="11">
    <source>
        <dbReference type="ARBA" id="ARBA00023049"/>
    </source>
</evidence>
<keyword evidence="8" id="KW-0863">Zinc-finger</keyword>
<keyword evidence="9" id="KW-0378">Hydrolase</keyword>
<sequence>MLLTDEDAATQAISTLGSLTAKQRQALDAVNTILSNGEPFVDIHELFGHYNVLYFCDLLLPRVEVLWSPRLTLCAGICELSKDATTGKFTRIRLKMSTPLLQYRPRSDTVNTLLHEAIHAYFFITTSWKHSRGDDGTGHGVGFQLLADAINNHGNYGITIYHTFHDEVDSYRTHVWQCDGPCKQRPPYFGLVKRSMNRPPGKSDTWWDKHEAGCGGTYTKISEPALTKKQKDNMSKKERAGRQKNKLDNWVTSSKATVSKGKTSKHSIDLEEQDKTCSHNSKGKRKAEMAAVDNVVNPKKSRAADEIEDNDDDVLIVEHKILVECPICSKKVAESDINHHLDVVHPP</sequence>
<evidence type="ECO:0000256" key="5">
    <source>
        <dbReference type="ARBA" id="ARBA00022670"/>
    </source>
</evidence>
<dbReference type="SMART" id="SM00731">
    <property type="entry name" value="SprT"/>
    <property type="match status" value="1"/>
</dbReference>
<dbReference type="InterPro" id="IPR044245">
    <property type="entry name" value="Spartan"/>
</dbReference>
<dbReference type="GO" id="GO:0005694">
    <property type="term" value="C:chromosome"/>
    <property type="evidence" value="ECO:0007669"/>
    <property type="project" value="UniProtKB-SubCell"/>
</dbReference>
<feature type="domain" description="SprT-like" evidence="15">
    <location>
        <begin position="41"/>
        <end position="221"/>
    </location>
</feature>
<proteinExistence type="inferred from homology"/>
<dbReference type="PANTHER" id="PTHR21220">
    <property type="entry name" value="DNA-DEPENDENT METALLOPROTEASE SPRTN"/>
    <property type="match status" value="1"/>
</dbReference>
<dbReference type="InterPro" id="IPR055220">
    <property type="entry name" value="SPRTN_ZBD"/>
</dbReference>
<dbReference type="Pfam" id="PF10263">
    <property type="entry name" value="SprT-like"/>
    <property type="match status" value="1"/>
</dbReference>
<dbReference type="InterPro" id="IPR006642">
    <property type="entry name" value="Rad18_UBZ4"/>
</dbReference>
<protein>
    <recommendedName>
        <fullName evidence="14">Protein with SprT-like domain at the N terminus</fullName>
    </recommendedName>
</protein>
<dbReference type="Gene3D" id="3.30.160.60">
    <property type="entry name" value="Classic Zinc Finger"/>
    <property type="match status" value="1"/>
</dbReference>
<name>A0A9P9E1Q0_9PLEO</name>
<keyword evidence="12" id="KW-0234">DNA repair</keyword>
<evidence type="ECO:0000256" key="12">
    <source>
        <dbReference type="ARBA" id="ARBA00023204"/>
    </source>
</evidence>
<comment type="caution">
    <text evidence="17">The sequence shown here is derived from an EMBL/GenBank/DDBJ whole genome shotgun (WGS) entry which is preliminary data.</text>
</comment>
<evidence type="ECO:0000256" key="14">
    <source>
        <dbReference type="ARBA" id="ARBA00030396"/>
    </source>
</evidence>
<organism evidence="17 18">
    <name type="scientific">Dendryphion nanum</name>
    <dbReference type="NCBI Taxonomy" id="256645"/>
    <lineage>
        <taxon>Eukaryota</taxon>
        <taxon>Fungi</taxon>
        <taxon>Dikarya</taxon>
        <taxon>Ascomycota</taxon>
        <taxon>Pezizomycotina</taxon>
        <taxon>Dothideomycetes</taxon>
        <taxon>Pleosporomycetidae</taxon>
        <taxon>Pleosporales</taxon>
        <taxon>Torulaceae</taxon>
        <taxon>Dendryphion</taxon>
    </lineage>
</organism>
<dbReference type="GO" id="GO:0003697">
    <property type="term" value="F:single-stranded DNA binding"/>
    <property type="evidence" value="ECO:0007669"/>
    <property type="project" value="InterPro"/>
</dbReference>
<evidence type="ECO:0000313" key="18">
    <source>
        <dbReference type="Proteomes" id="UP000700596"/>
    </source>
</evidence>
<evidence type="ECO:0000313" key="17">
    <source>
        <dbReference type="EMBL" id="KAH7130644.1"/>
    </source>
</evidence>
<evidence type="ECO:0000256" key="7">
    <source>
        <dbReference type="ARBA" id="ARBA00022763"/>
    </source>
</evidence>
<dbReference type="GO" id="GO:0008270">
    <property type="term" value="F:zinc ion binding"/>
    <property type="evidence" value="ECO:0007669"/>
    <property type="project" value="UniProtKB-KW"/>
</dbReference>
<evidence type="ECO:0000256" key="1">
    <source>
        <dbReference type="ARBA" id="ARBA00004123"/>
    </source>
</evidence>
<dbReference type="EMBL" id="JAGMWT010000004">
    <property type="protein sequence ID" value="KAH7130644.1"/>
    <property type="molecule type" value="Genomic_DNA"/>
</dbReference>
<dbReference type="InterPro" id="IPR006640">
    <property type="entry name" value="SprT-like_domain"/>
</dbReference>
<dbReference type="Proteomes" id="UP000700596">
    <property type="component" value="Unassembled WGS sequence"/>
</dbReference>
<evidence type="ECO:0000256" key="8">
    <source>
        <dbReference type="ARBA" id="ARBA00022771"/>
    </source>
</evidence>
<feature type="domain" description="UBZ4-type" evidence="16">
    <location>
        <begin position="322"/>
        <end position="346"/>
    </location>
</feature>
<evidence type="ECO:0000256" key="2">
    <source>
        <dbReference type="ARBA" id="ARBA00004286"/>
    </source>
</evidence>
<keyword evidence="11" id="KW-0482">Metalloprotease</keyword>
<dbReference type="SMART" id="SM00734">
    <property type="entry name" value="ZnF_Rad18"/>
    <property type="match status" value="1"/>
</dbReference>
<accession>A0A9P9E1Q0</accession>
<dbReference type="GO" id="GO:0006508">
    <property type="term" value="P:proteolysis"/>
    <property type="evidence" value="ECO:0007669"/>
    <property type="project" value="UniProtKB-KW"/>
</dbReference>
<dbReference type="OrthoDB" id="5236983at2759"/>
<keyword evidence="10" id="KW-0862">Zinc</keyword>
<dbReference type="AlphaFoldDB" id="A0A9P9E1Q0"/>
<dbReference type="Pfam" id="PF22934">
    <property type="entry name" value="SPRTN_ZBD"/>
    <property type="match status" value="1"/>
</dbReference>
<keyword evidence="4" id="KW-0158">Chromosome</keyword>
<dbReference type="GO" id="GO:0006281">
    <property type="term" value="P:DNA repair"/>
    <property type="evidence" value="ECO:0007669"/>
    <property type="project" value="UniProtKB-KW"/>
</dbReference>
<dbReference type="PANTHER" id="PTHR21220:SF0">
    <property type="entry name" value="DNA-DEPENDENT METALLOPROTEASE SPRTN"/>
    <property type="match status" value="1"/>
</dbReference>
<dbReference type="GO" id="GO:0004222">
    <property type="term" value="F:metalloendopeptidase activity"/>
    <property type="evidence" value="ECO:0007669"/>
    <property type="project" value="InterPro"/>
</dbReference>
<evidence type="ECO:0000256" key="4">
    <source>
        <dbReference type="ARBA" id="ARBA00022454"/>
    </source>
</evidence>
<keyword evidence="5" id="KW-0645">Protease</keyword>
<comment type="similarity">
    <text evidence="3">Belongs to the Spartan family.</text>
</comment>